<dbReference type="PANTHER" id="PTHR12993">
    <property type="entry name" value="N-ACETYLGLUCOSAMINYL-PHOSPHATIDYLINOSITOL DE-N-ACETYLASE-RELATED"/>
    <property type="match status" value="1"/>
</dbReference>
<keyword evidence="1" id="KW-0862">Zinc</keyword>
<dbReference type="InterPro" id="IPR003737">
    <property type="entry name" value="GlcNAc_PI_deacetylase-related"/>
</dbReference>
<name>A0ABT3TUD0_9ACTN</name>
<gene>
    <name evidence="2" type="ORF">OFY01_12865</name>
</gene>
<evidence type="ECO:0000313" key="2">
    <source>
        <dbReference type="EMBL" id="MCX3060635.1"/>
    </source>
</evidence>
<proteinExistence type="predicted"/>
<dbReference type="Pfam" id="PF02585">
    <property type="entry name" value="PIG-L"/>
    <property type="match status" value="1"/>
</dbReference>
<dbReference type="RefSeq" id="WP_266599379.1">
    <property type="nucleotide sequence ID" value="NZ_JAPHNL010000113.1"/>
</dbReference>
<dbReference type="PANTHER" id="PTHR12993:SF11">
    <property type="entry name" value="N-ACETYLGLUCOSAMINYL-PHOSPHATIDYLINOSITOL DE-N-ACETYLASE"/>
    <property type="match status" value="1"/>
</dbReference>
<evidence type="ECO:0000313" key="3">
    <source>
        <dbReference type="Proteomes" id="UP001163064"/>
    </source>
</evidence>
<organism evidence="2 3">
    <name type="scientific">Streptomyces beihaiensis</name>
    <dbReference type="NCBI Taxonomy" id="2984495"/>
    <lineage>
        <taxon>Bacteria</taxon>
        <taxon>Bacillati</taxon>
        <taxon>Actinomycetota</taxon>
        <taxon>Actinomycetes</taxon>
        <taxon>Kitasatosporales</taxon>
        <taxon>Streptomycetaceae</taxon>
        <taxon>Streptomyces</taxon>
    </lineage>
</organism>
<sequence length="235" mass="25032">MSTHTVIPDGVRGVLAVVAHPDDESFGLGALLGRLAEAGVPTAVLCFTHGEASTLRAVPGDPHAVRSHELECAAAELGVETVRLSNHPDGALSRIPLHRLVVEVERMWAACHRPSHLLVFDPAGVTGHPDHRRATAAAMLAARTTGATVLAWTVPEDVADRLNTEFGTAFVGRPPSDCHVVTPVTRTRQSRAIACHVSQSTGNQVLWRRLELTGDREYVRLLGGGTDHPAWATSG</sequence>
<protein>
    <submittedName>
        <fullName evidence="2">PIG-L family deacetylase</fullName>
    </submittedName>
</protein>
<dbReference type="SUPFAM" id="SSF102588">
    <property type="entry name" value="LmbE-like"/>
    <property type="match status" value="1"/>
</dbReference>
<accession>A0ABT3TUD0</accession>
<dbReference type="InterPro" id="IPR024078">
    <property type="entry name" value="LmbE-like_dom_sf"/>
</dbReference>
<evidence type="ECO:0000256" key="1">
    <source>
        <dbReference type="ARBA" id="ARBA00022833"/>
    </source>
</evidence>
<keyword evidence="3" id="KW-1185">Reference proteome</keyword>
<reference evidence="2" key="1">
    <citation type="submission" date="2022-10" db="EMBL/GenBank/DDBJ databases">
        <title>Streptomyces beihaiensis sp. nov., a chitin degrading actinobacterium, isolated from shrimp pond soil.</title>
        <authorList>
            <person name="Xie J."/>
            <person name="Shen N."/>
        </authorList>
    </citation>
    <scope>NUCLEOTIDE SEQUENCE</scope>
    <source>
        <strain evidence="2">GXMU-J5</strain>
    </source>
</reference>
<dbReference type="EMBL" id="JAPHNL010000113">
    <property type="protein sequence ID" value="MCX3060635.1"/>
    <property type="molecule type" value="Genomic_DNA"/>
</dbReference>
<comment type="caution">
    <text evidence="2">The sequence shown here is derived from an EMBL/GenBank/DDBJ whole genome shotgun (WGS) entry which is preliminary data.</text>
</comment>
<dbReference type="Gene3D" id="3.40.50.10320">
    <property type="entry name" value="LmbE-like"/>
    <property type="match status" value="1"/>
</dbReference>
<dbReference type="Proteomes" id="UP001163064">
    <property type="component" value="Unassembled WGS sequence"/>
</dbReference>